<sequence>MKLQLLLVATLLLTACQQRPHIYITNQGYSDEQVNRLLDSINKLDADITVTDLSVPEEFSDTAILMHPVSHDPVLLAQIERALLEAQFTMPDYYPFAKGLHFYNQSSVGVYLRNPALTNYYKMPRYLRTQYCNWADATAAFLPNGQFVFEYELINQSKKSDKNKEDDFDLQKLEGEWSFANNGQLQLKSELQTIQRYLLSHAERDTFFGMRPADIFTPQLQSDKLFLNCELVIIYGE</sequence>
<dbReference type="OrthoDB" id="6307630at2"/>
<dbReference type="AlphaFoldDB" id="A4CEG6"/>
<name>A4CEG6_9GAMM</name>
<dbReference type="Proteomes" id="UP000006201">
    <property type="component" value="Unassembled WGS sequence"/>
</dbReference>
<proteinExistence type="predicted"/>
<reference evidence="1 2" key="1">
    <citation type="submission" date="2006-02" db="EMBL/GenBank/DDBJ databases">
        <authorList>
            <person name="Moran M.A."/>
            <person name="Kjelleberg S."/>
            <person name="Egan S."/>
            <person name="Saunders N."/>
            <person name="Thomas T."/>
            <person name="Ferriera S."/>
            <person name="Johnson J."/>
            <person name="Kravitz S."/>
            <person name="Halpern A."/>
            <person name="Remington K."/>
            <person name="Beeson K."/>
            <person name="Tran B."/>
            <person name="Rogers Y.-H."/>
            <person name="Friedman R."/>
            <person name="Venter J.C."/>
        </authorList>
    </citation>
    <scope>NUCLEOTIDE SEQUENCE [LARGE SCALE GENOMIC DNA]</scope>
    <source>
        <strain evidence="1 2">D2</strain>
    </source>
</reference>
<gene>
    <name evidence="1" type="ORF">PTD2_10368</name>
</gene>
<dbReference type="RefSeq" id="WP_009839221.1">
    <property type="nucleotide sequence ID" value="NZ_AAOH01000008.1"/>
</dbReference>
<protein>
    <submittedName>
        <fullName evidence="1">Uncharacterized protein</fullName>
    </submittedName>
</protein>
<dbReference type="eggNOG" id="ENOG5032WW6">
    <property type="taxonomic scope" value="Bacteria"/>
</dbReference>
<evidence type="ECO:0000313" key="2">
    <source>
        <dbReference type="Proteomes" id="UP000006201"/>
    </source>
</evidence>
<organism evidence="1 2">
    <name type="scientific">Pseudoalteromonas tunicata D2</name>
    <dbReference type="NCBI Taxonomy" id="87626"/>
    <lineage>
        <taxon>Bacteria</taxon>
        <taxon>Pseudomonadati</taxon>
        <taxon>Pseudomonadota</taxon>
        <taxon>Gammaproteobacteria</taxon>
        <taxon>Alteromonadales</taxon>
        <taxon>Pseudoalteromonadaceae</taxon>
        <taxon>Pseudoalteromonas</taxon>
    </lineage>
</organism>
<keyword evidence="2" id="KW-1185">Reference proteome</keyword>
<comment type="caution">
    <text evidence="1">The sequence shown here is derived from an EMBL/GenBank/DDBJ whole genome shotgun (WGS) entry which is preliminary data.</text>
</comment>
<accession>A4CEG6</accession>
<dbReference type="HOGENOM" id="CLU_1208983_0_0_6"/>
<dbReference type="PROSITE" id="PS51257">
    <property type="entry name" value="PROKAR_LIPOPROTEIN"/>
    <property type="match status" value="1"/>
</dbReference>
<evidence type="ECO:0000313" key="1">
    <source>
        <dbReference type="EMBL" id="EAR26978.1"/>
    </source>
</evidence>
<dbReference type="STRING" id="87626.PTD2_10368"/>
<dbReference type="EMBL" id="AAOH01000008">
    <property type="protein sequence ID" value="EAR26978.1"/>
    <property type="molecule type" value="Genomic_DNA"/>
</dbReference>